<evidence type="ECO:0000256" key="5">
    <source>
        <dbReference type="ARBA" id="ARBA00022705"/>
    </source>
</evidence>
<organism evidence="14 15">
    <name type="scientific">Paraglaciecola psychrophila 170</name>
    <dbReference type="NCBI Taxonomy" id="1129794"/>
    <lineage>
        <taxon>Bacteria</taxon>
        <taxon>Pseudomonadati</taxon>
        <taxon>Pseudomonadota</taxon>
        <taxon>Gammaproteobacteria</taxon>
        <taxon>Alteromonadales</taxon>
        <taxon>Alteromonadaceae</taxon>
        <taxon>Paraglaciecola</taxon>
    </lineage>
</organism>
<evidence type="ECO:0000256" key="1">
    <source>
        <dbReference type="ARBA" id="ARBA00006360"/>
    </source>
</evidence>
<keyword evidence="9" id="KW-0067">ATP-binding</keyword>
<evidence type="ECO:0000313" key="14">
    <source>
        <dbReference type="EMBL" id="AGH43917.1"/>
    </source>
</evidence>
<dbReference type="GO" id="GO:0006261">
    <property type="term" value="P:DNA-templated DNA replication"/>
    <property type="evidence" value="ECO:0007669"/>
    <property type="project" value="TreeGrafter"/>
</dbReference>
<dbReference type="PANTHER" id="PTHR11669">
    <property type="entry name" value="REPLICATION FACTOR C / DNA POLYMERASE III GAMMA-TAU SUBUNIT"/>
    <property type="match status" value="1"/>
</dbReference>
<dbReference type="InterPro" id="IPR021029">
    <property type="entry name" value="DNA_pol_III_tau_dom-5"/>
</dbReference>
<evidence type="ECO:0000256" key="9">
    <source>
        <dbReference type="ARBA" id="ARBA00022840"/>
    </source>
</evidence>
<dbReference type="CDD" id="cd00009">
    <property type="entry name" value="AAA"/>
    <property type="match status" value="1"/>
</dbReference>
<evidence type="ECO:0000313" key="15">
    <source>
        <dbReference type="Proteomes" id="UP000011864"/>
    </source>
</evidence>
<dbReference type="SUPFAM" id="SSF48019">
    <property type="entry name" value="post-AAA+ oligomerization domain-like"/>
    <property type="match status" value="1"/>
</dbReference>
<dbReference type="KEGG" id="gps:C427_1808"/>
<feature type="region of interest" description="Disordered" evidence="12">
    <location>
        <begin position="569"/>
        <end position="590"/>
    </location>
</feature>
<dbReference type="OrthoDB" id="9810148at2"/>
<evidence type="ECO:0000259" key="13">
    <source>
        <dbReference type="SMART" id="SM00382"/>
    </source>
</evidence>
<reference evidence="14 15" key="1">
    <citation type="journal article" date="2013" name="Genome Announc.">
        <title>Complete Genome Sequence of Glaciecola psychrophila Strain 170T.</title>
        <authorList>
            <person name="Yin J."/>
            <person name="Chen J."/>
            <person name="Liu G."/>
            <person name="Yu Y."/>
            <person name="Song L."/>
            <person name="Wang X."/>
            <person name="Qu X."/>
        </authorList>
    </citation>
    <scope>NUCLEOTIDE SEQUENCE [LARGE SCALE GENOMIC DNA]</scope>
    <source>
        <strain evidence="14 15">170</strain>
    </source>
</reference>
<dbReference type="RefSeq" id="WP_007637507.1">
    <property type="nucleotide sequence ID" value="NC_020514.1"/>
</dbReference>
<keyword evidence="5" id="KW-0235">DNA replication</keyword>
<dbReference type="EMBL" id="CP003837">
    <property type="protein sequence ID" value="AGH43917.1"/>
    <property type="molecule type" value="Genomic_DNA"/>
</dbReference>
<feature type="compositionally biased region" description="Polar residues" evidence="12">
    <location>
        <begin position="535"/>
        <end position="554"/>
    </location>
</feature>
<dbReference type="InterPro" id="IPR027417">
    <property type="entry name" value="P-loop_NTPase"/>
</dbReference>
<comment type="similarity">
    <text evidence="1">Belongs to the DnaX/STICHEL family.</text>
</comment>
<keyword evidence="4" id="KW-0548">Nucleotidyltransferase</keyword>
<dbReference type="FunFam" id="1.20.272.10:FF:000003">
    <property type="entry name" value="DNA polymerase III subunit gamma/tau"/>
    <property type="match status" value="1"/>
</dbReference>
<evidence type="ECO:0000256" key="12">
    <source>
        <dbReference type="SAM" id="MobiDB-lite"/>
    </source>
</evidence>
<evidence type="ECO:0000256" key="7">
    <source>
        <dbReference type="ARBA" id="ARBA00022741"/>
    </source>
</evidence>
<dbReference type="Gene3D" id="1.10.8.60">
    <property type="match status" value="1"/>
</dbReference>
<dbReference type="Pfam" id="PF22608">
    <property type="entry name" value="DNAX_ATPase_lid"/>
    <property type="match status" value="1"/>
</dbReference>
<dbReference type="GO" id="GO:0046872">
    <property type="term" value="F:metal ion binding"/>
    <property type="evidence" value="ECO:0007669"/>
    <property type="project" value="UniProtKB-KW"/>
</dbReference>
<dbReference type="PANTHER" id="PTHR11669:SF0">
    <property type="entry name" value="PROTEIN STICHEL-LIKE 2"/>
    <property type="match status" value="1"/>
</dbReference>
<dbReference type="InterPro" id="IPR050238">
    <property type="entry name" value="DNA_Rep/Repair_Clamp_Loader"/>
</dbReference>
<dbReference type="SUPFAM" id="SSF52540">
    <property type="entry name" value="P-loop containing nucleoside triphosphate hydrolases"/>
    <property type="match status" value="1"/>
</dbReference>
<dbReference type="Pfam" id="PF12169">
    <property type="entry name" value="DNA_pol3_gamma3"/>
    <property type="match status" value="1"/>
</dbReference>
<dbReference type="Gene3D" id="3.30.300.150">
    <property type="entry name" value="DNA polymerase III, tau subunit, domain V"/>
    <property type="match status" value="1"/>
</dbReference>
<evidence type="ECO:0000256" key="2">
    <source>
        <dbReference type="ARBA" id="ARBA00012417"/>
    </source>
</evidence>
<keyword evidence="10" id="KW-0239">DNA-directed DNA polymerase</keyword>
<dbReference type="Pfam" id="PF12170">
    <property type="entry name" value="DNA_pol3_tau_5"/>
    <property type="match status" value="1"/>
</dbReference>
<dbReference type="NCBIfam" id="NF004046">
    <property type="entry name" value="PRK05563.1"/>
    <property type="match status" value="1"/>
</dbReference>
<dbReference type="NCBIfam" id="NF005942">
    <property type="entry name" value="PRK07994.1"/>
    <property type="match status" value="1"/>
</dbReference>
<dbReference type="GO" id="GO:0009360">
    <property type="term" value="C:DNA polymerase III complex"/>
    <property type="evidence" value="ECO:0007669"/>
    <property type="project" value="InterPro"/>
</dbReference>
<dbReference type="InterPro" id="IPR045085">
    <property type="entry name" value="HLD_clamp_pol_III_gamma_tau"/>
</dbReference>
<dbReference type="FunFam" id="1.10.8.60:FF:000013">
    <property type="entry name" value="DNA polymerase III subunit gamma/tau"/>
    <property type="match status" value="1"/>
</dbReference>
<dbReference type="Proteomes" id="UP000011864">
    <property type="component" value="Chromosome"/>
</dbReference>
<gene>
    <name evidence="14" type="ORF">C427_1808</name>
</gene>
<dbReference type="EC" id="2.7.7.7" evidence="2"/>
<dbReference type="InterPro" id="IPR008921">
    <property type="entry name" value="DNA_pol3_clamp-load_cplx_C"/>
</dbReference>
<evidence type="ECO:0000256" key="3">
    <source>
        <dbReference type="ARBA" id="ARBA00022679"/>
    </source>
</evidence>
<dbReference type="STRING" id="1129794.C427_1808"/>
<keyword evidence="15" id="KW-1185">Reference proteome</keyword>
<keyword evidence="7" id="KW-0547">Nucleotide-binding</keyword>
<keyword evidence="8" id="KW-0862">Zinc</keyword>
<evidence type="ECO:0000256" key="6">
    <source>
        <dbReference type="ARBA" id="ARBA00022723"/>
    </source>
</evidence>
<feature type="domain" description="AAA+ ATPase" evidence="13">
    <location>
        <begin position="37"/>
        <end position="178"/>
    </location>
</feature>
<proteinExistence type="inferred from homology"/>
<dbReference type="SMART" id="SM00382">
    <property type="entry name" value="AAA"/>
    <property type="match status" value="1"/>
</dbReference>
<evidence type="ECO:0000256" key="8">
    <source>
        <dbReference type="ARBA" id="ARBA00022833"/>
    </source>
</evidence>
<dbReference type="CDD" id="cd18137">
    <property type="entry name" value="HLD_clamp_pol_III_gamma_tau"/>
    <property type="match status" value="1"/>
</dbReference>
<evidence type="ECO:0000256" key="4">
    <source>
        <dbReference type="ARBA" id="ARBA00022695"/>
    </source>
</evidence>
<comment type="catalytic activity">
    <reaction evidence="11">
        <text>DNA(n) + a 2'-deoxyribonucleoside 5'-triphosphate = DNA(n+1) + diphosphate</text>
        <dbReference type="Rhea" id="RHEA:22508"/>
        <dbReference type="Rhea" id="RHEA-COMP:17339"/>
        <dbReference type="Rhea" id="RHEA-COMP:17340"/>
        <dbReference type="ChEBI" id="CHEBI:33019"/>
        <dbReference type="ChEBI" id="CHEBI:61560"/>
        <dbReference type="ChEBI" id="CHEBI:173112"/>
        <dbReference type="EC" id="2.7.7.7"/>
    </reaction>
</comment>
<sequence length="845" mass="93281">MSYQVLARKWRPNRFGELVGQEHVVTAISNALDNNRLHHAYLFTGTRGVGKTTIARIFSKSLNCEQGLSAKPCGQCSTCKEIENGNFIDLLEIDAASRTKVEDTRELLDNVQYKPSRGRFKVYLIDEVHMLSKHSFNALLKTLEEPPPHVKFLLATTDPQKLPVTILSRCLQFNLKALSRTQISQQLDFVLGEEGIVFDKEALNQLARAAQGSMRDALSLTDQAIAQGNGVVSLQIVTDMLGLMDKNQVLKLVHAIVQKDSAAVMQQVEFMANQAPDYGLVLAEIMSLLHQIALTQFVPDACKLETISARAIFQLAKSVPAEQIQLLYQIALTGKKDLPHAADARTGLEMTLLRMLAFCPDNVKMEALDIVALTPKVDGRSQQAAIQETSQTSDHVNSASVVTKPTAHVADDVVHQNQPLLEPVAERLEQNSSVAAVIAENQSPVQQDVSTESLSEILPEISPEISPLSRQEQTDEFDDVLTTASDIDLFAQQQDIMAQAADFGHHQPNDYEQYQPVALDERPHQAFDVEHEPINNENPGMHTQPTEQLTGTKPTTSTADLIALRNKLKQRQRDGGEGAERVKKSESAKPFNLAAIRKQNQEAANQPAATYDDRQSQDIPAASAPVSQLQVTPLSAGHVIDNSPPWPVENESQSTAVVAPMPSAEFTHVLSPLVSSPFSVEKTLQEAEYFDSSAHLDEENVGEVTQEISAFLPNKQKVLKALQIDGWSQLIEDIQVTALTKQLALHSSFNQQGNTVKLILLETKVHLISETAQQQLKEALCLALNSPIELEIELGRPINTPYALQLKVNQVRHEYAREVVKSDPGIQLLQKQFAAKVDEQSIRAR</sequence>
<name>K7A9C4_9ALTE</name>
<dbReference type="PATRIC" id="fig|1129794.4.peg.1792"/>
<dbReference type="HOGENOM" id="CLU_006229_6_0_6"/>
<keyword evidence="3" id="KW-0808">Transferase</keyword>
<dbReference type="InterPro" id="IPR012763">
    <property type="entry name" value="DNA_pol_III_sug/sutau_N"/>
</dbReference>
<dbReference type="GO" id="GO:0003887">
    <property type="term" value="F:DNA-directed DNA polymerase activity"/>
    <property type="evidence" value="ECO:0007669"/>
    <property type="project" value="UniProtKB-KW"/>
</dbReference>
<protein>
    <recommendedName>
        <fullName evidence="2">DNA-directed DNA polymerase</fullName>
        <ecNumber evidence="2">2.7.7.7</ecNumber>
    </recommendedName>
</protein>
<dbReference type="Gene3D" id="1.20.272.10">
    <property type="match status" value="1"/>
</dbReference>
<accession>K7A9C4</accession>
<dbReference type="Gene3D" id="3.40.50.300">
    <property type="entry name" value="P-loop containing nucleotide triphosphate hydrolases"/>
    <property type="match status" value="1"/>
</dbReference>
<dbReference type="GO" id="GO:0005524">
    <property type="term" value="F:ATP binding"/>
    <property type="evidence" value="ECO:0007669"/>
    <property type="project" value="UniProtKB-KW"/>
</dbReference>
<dbReference type="InterPro" id="IPR022754">
    <property type="entry name" value="DNA_pol_III_gamma-3"/>
</dbReference>
<dbReference type="eggNOG" id="COG2812">
    <property type="taxonomic scope" value="Bacteria"/>
</dbReference>
<dbReference type="NCBIfam" id="TIGR02397">
    <property type="entry name" value="dnaX_nterm"/>
    <property type="match status" value="1"/>
</dbReference>
<dbReference type="FunFam" id="3.40.50.300:FF:000014">
    <property type="entry name" value="DNA polymerase III subunit gamma/tau"/>
    <property type="match status" value="1"/>
</dbReference>
<dbReference type="InterPro" id="IPR038249">
    <property type="entry name" value="PolIII_tau_V_sf"/>
</dbReference>
<dbReference type="InterPro" id="IPR003593">
    <property type="entry name" value="AAA+_ATPase"/>
</dbReference>
<evidence type="ECO:0000256" key="11">
    <source>
        <dbReference type="ARBA" id="ARBA00049244"/>
    </source>
</evidence>
<dbReference type="GO" id="GO:0003677">
    <property type="term" value="F:DNA binding"/>
    <property type="evidence" value="ECO:0007669"/>
    <property type="project" value="InterPro"/>
</dbReference>
<dbReference type="AlphaFoldDB" id="K7A9C4"/>
<feature type="region of interest" description="Disordered" evidence="12">
    <location>
        <begin position="532"/>
        <end position="554"/>
    </location>
</feature>
<keyword evidence="6" id="KW-0479">Metal-binding</keyword>
<feature type="compositionally biased region" description="Basic and acidic residues" evidence="12">
    <location>
        <begin position="571"/>
        <end position="587"/>
    </location>
</feature>
<dbReference type="Pfam" id="PF13177">
    <property type="entry name" value="DNA_pol3_delta2"/>
    <property type="match status" value="1"/>
</dbReference>
<evidence type="ECO:0000256" key="10">
    <source>
        <dbReference type="ARBA" id="ARBA00022932"/>
    </source>
</evidence>